<dbReference type="Gene3D" id="1.20.5.190">
    <property type="match status" value="1"/>
</dbReference>
<dbReference type="RefSeq" id="XP_010231146.1">
    <property type="nucleotide sequence ID" value="XM_010232844.3"/>
</dbReference>
<dbReference type="EnsemblPlants" id="PNT70882">
    <property type="protein sequence ID" value="PNT70882"/>
    <property type="gene ID" value="BRADI_2g19410v3"/>
</dbReference>
<dbReference type="Gramene" id="KQK05321">
    <property type="protein sequence ID" value="KQK05321"/>
    <property type="gene ID" value="BRADI_2g19410v3"/>
</dbReference>
<dbReference type="GeneID" id="100823375"/>
<feature type="domain" description="DUF4005" evidence="6">
    <location>
        <begin position="245"/>
        <end position="340"/>
    </location>
</feature>
<dbReference type="Gramene" id="PNT70879">
    <property type="protein sequence ID" value="PNT70879"/>
    <property type="gene ID" value="BRADI_2g19410v3"/>
</dbReference>
<dbReference type="CDD" id="cd23767">
    <property type="entry name" value="IQCD"/>
    <property type="match status" value="1"/>
</dbReference>
<comment type="similarity">
    <text evidence="2">Belongs to the IQD family.</text>
</comment>
<sequence length="368" mass="40381">MGRAMRWLKKVLTGGKKEGDRGRNKEHINGAAAGAPPMIERKRWSFAKARNSVADGSRRPSVTAVVAGELSQVRPCNCGQEREVEAAVMIQKAFRGYLARRALRALKSLVKIQALVRGYLVRKQAAQTLHRLQALMRLQASSQVLKSSSRKSIEQERKTSVLPVMMHRRRLSEGGGMDAGFERSGSPRIVEMDTCQLRCRSSRIPSRHAAADPAPPLSSPLPCFFYQKPTPSRLHELETPRPQPKTTQNTPRLGALPPAGIICGGVSPAKGRSSCVGGRESSSSPRYMADTASSVARTSSRCQSAPRTRQSAHAAPVEPKAPGLARSGSRKAQPQDSFSFKSSEASRMEDYSEISDEVTRDYYLDQLW</sequence>
<gene>
    <name evidence="8" type="primary">LOC100823375</name>
    <name evidence="7" type="ORF">BRADI_2g19410v3</name>
</gene>
<dbReference type="PANTHER" id="PTHR32295:SF10">
    <property type="entry name" value="PROTEIN IQ-DOMAIN 25"/>
    <property type="match status" value="1"/>
</dbReference>
<dbReference type="Gramene" id="PNT70878">
    <property type="protein sequence ID" value="PNT70878"/>
    <property type="gene ID" value="BRADI_2g19410v3"/>
</dbReference>
<dbReference type="EnsemblPlants" id="PNT70877">
    <property type="protein sequence ID" value="PNT70877"/>
    <property type="gene ID" value="BRADI_2g19410v3"/>
</dbReference>
<dbReference type="EMBL" id="CM000881">
    <property type="protein sequence ID" value="PNT70884.1"/>
    <property type="molecule type" value="Genomic_DNA"/>
</dbReference>
<dbReference type="InterPro" id="IPR027417">
    <property type="entry name" value="P-loop_NTPase"/>
</dbReference>
<dbReference type="RefSeq" id="XP_010231145.1">
    <property type="nucleotide sequence ID" value="XM_010232843.3"/>
</dbReference>
<dbReference type="EnsemblPlants" id="PNT70881">
    <property type="protein sequence ID" value="PNT70881"/>
    <property type="gene ID" value="BRADI_2g19410v3"/>
</dbReference>
<keyword evidence="9" id="KW-1185">Reference proteome</keyword>
<reference evidence="7" key="2">
    <citation type="submission" date="2017-06" db="EMBL/GenBank/DDBJ databases">
        <title>WGS assembly of Brachypodium distachyon.</title>
        <authorList>
            <consortium name="The International Brachypodium Initiative"/>
            <person name="Lucas S."/>
            <person name="Harmon-Smith M."/>
            <person name="Lail K."/>
            <person name="Tice H."/>
            <person name="Grimwood J."/>
            <person name="Bruce D."/>
            <person name="Barry K."/>
            <person name="Shu S."/>
            <person name="Lindquist E."/>
            <person name="Wang M."/>
            <person name="Pitluck S."/>
            <person name="Vogel J.P."/>
            <person name="Garvin D.F."/>
            <person name="Mockler T.C."/>
            <person name="Schmutz J."/>
            <person name="Rokhsar D."/>
            <person name="Bevan M.W."/>
        </authorList>
    </citation>
    <scope>NUCLEOTIDE SEQUENCE</scope>
    <source>
        <strain evidence="7">Bd21</strain>
    </source>
</reference>
<dbReference type="KEGG" id="bdi:100823375"/>
<evidence type="ECO:0000313" key="8">
    <source>
        <dbReference type="EnsemblPlants" id="PNT70878"/>
    </source>
</evidence>
<dbReference type="EMBL" id="CM000881">
    <property type="protein sequence ID" value="PNT70883.1"/>
    <property type="molecule type" value="Genomic_DNA"/>
</dbReference>
<evidence type="ECO:0000256" key="1">
    <source>
        <dbReference type="ARBA" id="ARBA00022860"/>
    </source>
</evidence>
<evidence type="ECO:0000256" key="5">
    <source>
        <dbReference type="SAM" id="MobiDB-lite"/>
    </source>
</evidence>
<dbReference type="GO" id="GO:0005516">
    <property type="term" value="F:calmodulin binding"/>
    <property type="evidence" value="ECO:0007669"/>
    <property type="project" value="UniProtKB-KW"/>
</dbReference>
<dbReference type="Gramene" id="PNT70881">
    <property type="protein sequence ID" value="PNT70881"/>
    <property type="gene ID" value="BRADI_2g19410v3"/>
</dbReference>
<dbReference type="EMBL" id="CM000881">
    <property type="protein sequence ID" value="KQK05321.1"/>
    <property type="molecule type" value="Genomic_DNA"/>
</dbReference>
<dbReference type="EnsemblPlants" id="PNT70879">
    <property type="protein sequence ID" value="PNT70879"/>
    <property type="gene ID" value="BRADI_2g19410v3"/>
</dbReference>
<evidence type="ECO:0000313" key="9">
    <source>
        <dbReference type="Proteomes" id="UP000008810"/>
    </source>
</evidence>
<evidence type="ECO:0000256" key="3">
    <source>
        <dbReference type="ARBA" id="ARBA00024378"/>
    </source>
</evidence>
<evidence type="ECO:0000313" key="7">
    <source>
        <dbReference type="EMBL" id="KQK05321.1"/>
    </source>
</evidence>
<dbReference type="InterPro" id="IPR000048">
    <property type="entry name" value="IQ_motif_EF-hand-BS"/>
</dbReference>
<dbReference type="RefSeq" id="XP_010231142.1">
    <property type="nucleotide sequence ID" value="XM_010232840.3"/>
</dbReference>
<dbReference type="SMART" id="SM00015">
    <property type="entry name" value="IQ"/>
    <property type="match status" value="2"/>
</dbReference>
<comment type="function">
    <text evidence="4">May be involved in cooperative interactions with calmodulins or calmodulin-like proteins. Recruits calmodulin proteins to microtubules, thus being a potential scaffold in cellular signaling and trafficking. May associate with nucleic acids and regulate gene expression at the transcriptional or post-transcriptional level.</text>
</comment>
<dbReference type="Gramene" id="PNT70877">
    <property type="protein sequence ID" value="PNT70877"/>
    <property type="gene ID" value="BRADI_2g19410v3"/>
</dbReference>
<dbReference type="EMBL" id="CM000881">
    <property type="protein sequence ID" value="PNT70878.1"/>
    <property type="molecule type" value="Genomic_DNA"/>
</dbReference>
<evidence type="ECO:0000256" key="4">
    <source>
        <dbReference type="ARBA" id="ARBA00045534"/>
    </source>
</evidence>
<dbReference type="STRING" id="15368.I1HHG7"/>
<dbReference type="InterPro" id="IPR025064">
    <property type="entry name" value="DUF4005"/>
</dbReference>
<proteinExistence type="inferred from homology"/>
<feature type="compositionally biased region" description="Low complexity" evidence="5">
    <location>
        <begin position="271"/>
        <end position="284"/>
    </location>
</feature>
<dbReference type="EMBL" id="CM000881">
    <property type="protein sequence ID" value="PNT70879.1"/>
    <property type="molecule type" value="Genomic_DNA"/>
</dbReference>
<feature type="region of interest" description="Disordered" evidence="5">
    <location>
        <begin position="232"/>
        <end position="353"/>
    </location>
</feature>
<dbReference type="Pfam" id="PF00612">
    <property type="entry name" value="IQ"/>
    <property type="match status" value="2"/>
</dbReference>
<dbReference type="PANTHER" id="PTHR32295">
    <property type="entry name" value="IQ-DOMAIN 5-RELATED"/>
    <property type="match status" value="1"/>
</dbReference>
<dbReference type="EnsemblPlants" id="PNT70878">
    <property type="protein sequence ID" value="PNT70878"/>
    <property type="gene ID" value="BRADI_2g19410v3"/>
</dbReference>
<dbReference type="Proteomes" id="UP000008810">
    <property type="component" value="Chromosome 2"/>
</dbReference>
<dbReference type="EnsemblPlants" id="PNT70884">
    <property type="protein sequence ID" value="PNT70884"/>
    <property type="gene ID" value="BRADI_2g19410v3"/>
</dbReference>
<keyword evidence="1" id="KW-0112">Calmodulin-binding</keyword>
<accession>I1HHG7</accession>
<dbReference type="EnsemblPlants" id="KQK05321">
    <property type="protein sequence ID" value="KQK05321"/>
    <property type="gene ID" value="BRADI_2g19410v3"/>
</dbReference>
<dbReference type="eggNOG" id="ENOG502QVYZ">
    <property type="taxonomic scope" value="Eukaryota"/>
</dbReference>
<feature type="compositionally biased region" description="Basic and acidic residues" evidence="5">
    <location>
        <begin position="15"/>
        <end position="28"/>
    </location>
</feature>
<dbReference type="RefSeq" id="XP_010231148.1">
    <property type="nucleotide sequence ID" value="XM_010232846.3"/>
</dbReference>
<feature type="compositionally biased region" description="Polar residues" evidence="5">
    <location>
        <begin position="291"/>
        <end position="311"/>
    </location>
</feature>
<name>I1HHG7_BRADI</name>
<dbReference type="HOGENOM" id="CLU_042730_2_0_1"/>
<dbReference type="EMBL" id="CM000881">
    <property type="protein sequence ID" value="PNT70881.1"/>
    <property type="molecule type" value="Genomic_DNA"/>
</dbReference>
<organism evidence="8">
    <name type="scientific">Brachypodium distachyon</name>
    <name type="common">Purple false brome</name>
    <name type="synonym">Trachynia distachya</name>
    <dbReference type="NCBI Taxonomy" id="15368"/>
    <lineage>
        <taxon>Eukaryota</taxon>
        <taxon>Viridiplantae</taxon>
        <taxon>Streptophyta</taxon>
        <taxon>Embryophyta</taxon>
        <taxon>Tracheophyta</taxon>
        <taxon>Spermatophyta</taxon>
        <taxon>Magnoliopsida</taxon>
        <taxon>Liliopsida</taxon>
        <taxon>Poales</taxon>
        <taxon>Poaceae</taxon>
        <taxon>BOP clade</taxon>
        <taxon>Pooideae</taxon>
        <taxon>Stipodae</taxon>
        <taxon>Brachypodieae</taxon>
        <taxon>Brachypodium</taxon>
    </lineage>
</organism>
<dbReference type="EMBL" id="CM000881">
    <property type="protein sequence ID" value="PNT70880.1"/>
    <property type="molecule type" value="Genomic_DNA"/>
</dbReference>
<dbReference type="RefSeq" id="XP_010231143.1">
    <property type="nucleotide sequence ID" value="XM_010232841.3"/>
</dbReference>
<feature type="compositionally biased region" description="Polar residues" evidence="5">
    <location>
        <begin position="330"/>
        <end position="343"/>
    </location>
</feature>
<dbReference type="OrthoDB" id="1704267at2759"/>
<evidence type="ECO:0000256" key="2">
    <source>
        <dbReference type="ARBA" id="ARBA00024341"/>
    </source>
</evidence>
<evidence type="ECO:0000259" key="6">
    <source>
        <dbReference type="Pfam" id="PF13178"/>
    </source>
</evidence>
<dbReference type="EnsemblPlants" id="PNT70880">
    <property type="protein sequence ID" value="PNT70880"/>
    <property type="gene ID" value="BRADI_2g19410v3"/>
</dbReference>
<dbReference type="OMA" id="FAWESST"/>
<dbReference type="AlphaFoldDB" id="I1HHG7"/>
<dbReference type="EMBL" id="CM000881">
    <property type="protein sequence ID" value="PNT70882.1"/>
    <property type="molecule type" value="Genomic_DNA"/>
</dbReference>
<dbReference type="Gramene" id="PNT70882">
    <property type="protein sequence ID" value="PNT70882"/>
    <property type="gene ID" value="BRADI_2g19410v3"/>
</dbReference>
<reference evidence="7 8" key="1">
    <citation type="journal article" date="2010" name="Nature">
        <title>Genome sequencing and analysis of the model grass Brachypodium distachyon.</title>
        <authorList>
            <consortium name="International Brachypodium Initiative"/>
        </authorList>
    </citation>
    <scope>NUCLEOTIDE SEQUENCE [LARGE SCALE GENOMIC DNA]</scope>
    <source>
        <strain evidence="7">Bd21</strain>
        <strain evidence="8">cv. Bd21</strain>
    </source>
</reference>
<feature type="region of interest" description="Disordered" evidence="5">
    <location>
        <begin position="13"/>
        <end position="34"/>
    </location>
</feature>
<dbReference type="PROSITE" id="PS50096">
    <property type="entry name" value="IQ"/>
    <property type="match status" value="2"/>
</dbReference>
<dbReference type="Gramene" id="PNT70880">
    <property type="protein sequence ID" value="PNT70880"/>
    <property type="gene ID" value="BRADI_2g19410v3"/>
</dbReference>
<dbReference type="Gramene" id="PNT70883">
    <property type="protein sequence ID" value="PNT70883"/>
    <property type="gene ID" value="BRADI_2g19410v3"/>
</dbReference>
<reference evidence="8" key="3">
    <citation type="submission" date="2018-08" db="UniProtKB">
        <authorList>
            <consortium name="EnsemblPlants"/>
        </authorList>
    </citation>
    <scope>IDENTIFICATION</scope>
    <source>
        <strain evidence="8">cv. Bd21</strain>
    </source>
</reference>
<dbReference type="RefSeq" id="XP_010231141.1">
    <property type="nucleotide sequence ID" value="XM_010232839.3"/>
</dbReference>
<dbReference type="EMBL" id="CM000881">
    <property type="protein sequence ID" value="PNT70877.1"/>
    <property type="molecule type" value="Genomic_DNA"/>
</dbReference>
<dbReference type="EnsemblPlants" id="PNT70883">
    <property type="protein sequence ID" value="PNT70883"/>
    <property type="gene ID" value="BRADI_2g19410v3"/>
</dbReference>
<comment type="subunit">
    <text evidence="3">Binds to multiple calmodulin (CaM) in the presence of Ca(2+) and CaM-like proteins.</text>
</comment>
<dbReference type="Gramene" id="PNT70884">
    <property type="protein sequence ID" value="PNT70884"/>
    <property type="gene ID" value="BRADI_2g19410v3"/>
</dbReference>
<dbReference type="Pfam" id="PF13178">
    <property type="entry name" value="DUF4005"/>
    <property type="match status" value="1"/>
</dbReference>
<dbReference type="SUPFAM" id="SSF52540">
    <property type="entry name" value="P-loop containing nucleoside triphosphate hydrolases"/>
    <property type="match status" value="1"/>
</dbReference>
<protein>
    <recommendedName>
        <fullName evidence="6">DUF4005 domain-containing protein</fullName>
    </recommendedName>
</protein>